<dbReference type="GO" id="GO:0006351">
    <property type="term" value="P:DNA-templated transcription"/>
    <property type="evidence" value="ECO:0007669"/>
    <property type="project" value="InterPro"/>
</dbReference>
<feature type="domain" description="Zn(2)-C6 fungal-type" evidence="7">
    <location>
        <begin position="18"/>
        <end position="48"/>
    </location>
</feature>
<dbReference type="InterPro" id="IPR007219">
    <property type="entry name" value="XnlR_reg_dom"/>
</dbReference>
<dbReference type="InterPro" id="IPR001138">
    <property type="entry name" value="Zn2Cys6_DnaBD"/>
</dbReference>
<keyword evidence="9" id="KW-1185">Reference proteome</keyword>
<evidence type="ECO:0000313" key="8">
    <source>
        <dbReference type="EMBL" id="KAK2602911.1"/>
    </source>
</evidence>
<dbReference type="CDD" id="cd00067">
    <property type="entry name" value="GAL4"/>
    <property type="match status" value="1"/>
</dbReference>
<dbReference type="SMART" id="SM00066">
    <property type="entry name" value="GAL4"/>
    <property type="match status" value="1"/>
</dbReference>
<dbReference type="PROSITE" id="PS00463">
    <property type="entry name" value="ZN2_CY6_FUNGAL_1"/>
    <property type="match status" value="1"/>
</dbReference>
<dbReference type="CDD" id="cd12148">
    <property type="entry name" value="fungal_TF_MHR"/>
    <property type="match status" value="1"/>
</dbReference>
<dbReference type="SMART" id="SM00906">
    <property type="entry name" value="Fungal_trans"/>
    <property type="match status" value="1"/>
</dbReference>
<keyword evidence="4" id="KW-0804">Transcription</keyword>
<evidence type="ECO:0000313" key="9">
    <source>
        <dbReference type="Proteomes" id="UP001265746"/>
    </source>
</evidence>
<keyword evidence="3" id="KW-0238">DNA-binding</keyword>
<dbReference type="SUPFAM" id="SSF57701">
    <property type="entry name" value="Zn2/Cys6 DNA-binding domain"/>
    <property type="match status" value="1"/>
</dbReference>
<feature type="compositionally biased region" description="Polar residues" evidence="6">
    <location>
        <begin position="115"/>
        <end position="136"/>
    </location>
</feature>
<dbReference type="GO" id="GO:0000981">
    <property type="term" value="F:DNA-binding transcription factor activity, RNA polymerase II-specific"/>
    <property type="evidence" value="ECO:0007669"/>
    <property type="project" value="InterPro"/>
</dbReference>
<evidence type="ECO:0000256" key="5">
    <source>
        <dbReference type="ARBA" id="ARBA00023242"/>
    </source>
</evidence>
<dbReference type="InterPro" id="IPR051127">
    <property type="entry name" value="Fungal_SecMet_Regulators"/>
</dbReference>
<proteinExistence type="predicted"/>
<dbReference type="Proteomes" id="UP001265746">
    <property type="component" value="Unassembled WGS sequence"/>
</dbReference>
<dbReference type="GO" id="GO:0008270">
    <property type="term" value="F:zinc ion binding"/>
    <property type="evidence" value="ECO:0007669"/>
    <property type="project" value="InterPro"/>
</dbReference>
<organism evidence="8 9">
    <name type="scientific">Phomopsis amygdali</name>
    <name type="common">Fusicoccum amygdali</name>
    <dbReference type="NCBI Taxonomy" id="1214568"/>
    <lineage>
        <taxon>Eukaryota</taxon>
        <taxon>Fungi</taxon>
        <taxon>Dikarya</taxon>
        <taxon>Ascomycota</taxon>
        <taxon>Pezizomycotina</taxon>
        <taxon>Sordariomycetes</taxon>
        <taxon>Sordariomycetidae</taxon>
        <taxon>Diaporthales</taxon>
        <taxon>Diaporthaceae</taxon>
        <taxon>Diaporthe</taxon>
    </lineage>
</organism>
<dbReference type="InterPro" id="IPR036864">
    <property type="entry name" value="Zn2-C6_fun-type_DNA-bd_sf"/>
</dbReference>
<keyword evidence="2" id="KW-0805">Transcription regulation</keyword>
<dbReference type="Pfam" id="PF00172">
    <property type="entry name" value="Zn_clus"/>
    <property type="match status" value="1"/>
</dbReference>
<dbReference type="AlphaFoldDB" id="A0AAD9SAY0"/>
<dbReference type="GO" id="GO:0003677">
    <property type="term" value="F:DNA binding"/>
    <property type="evidence" value="ECO:0007669"/>
    <property type="project" value="UniProtKB-KW"/>
</dbReference>
<evidence type="ECO:0000259" key="7">
    <source>
        <dbReference type="PROSITE" id="PS50048"/>
    </source>
</evidence>
<dbReference type="Gene3D" id="4.10.240.10">
    <property type="entry name" value="Zn(2)-C6 fungal-type DNA-binding domain"/>
    <property type="match status" value="1"/>
</dbReference>
<gene>
    <name evidence="8" type="ORF">N8I77_009409</name>
</gene>
<dbReference type="PANTHER" id="PTHR47424:SF3">
    <property type="entry name" value="REGULATORY PROTEIN GAL4"/>
    <property type="match status" value="1"/>
</dbReference>
<keyword evidence="1" id="KW-0479">Metal-binding</keyword>
<protein>
    <recommendedName>
        <fullName evidence="7">Zn(2)-C6 fungal-type domain-containing protein</fullName>
    </recommendedName>
</protein>
<dbReference type="PANTHER" id="PTHR47424">
    <property type="entry name" value="REGULATORY PROTEIN GAL4"/>
    <property type="match status" value="1"/>
</dbReference>
<evidence type="ECO:0000256" key="1">
    <source>
        <dbReference type="ARBA" id="ARBA00022723"/>
    </source>
</evidence>
<reference evidence="8" key="1">
    <citation type="submission" date="2023-06" db="EMBL/GenBank/DDBJ databases">
        <authorList>
            <person name="Noh H."/>
        </authorList>
    </citation>
    <scope>NUCLEOTIDE SEQUENCE</scope>
    <source>
        <strain evidence="8">DUCC20226</strain>
    </source>
</reference>
<name>A0AAD9SAY0_PHOAM</name>
<keyword evidence="5" id="KW-0539">Nucleus</keyword>
<dbReference type="EMBL" id="JAUJFL010000005">
    <property type="protein sequence ID" value="KAK2602911.1"/>
    <property type="molecule type" value="Genomic_DNA"/>
</dbReference>
<accession>A0AAD9SAY0</accession>
<dbReference type="PROSITE" id="PS50048">
    <property type="entry name" value="ZN2_CY6_FUNGAL_2"/>
    <property type="match status" value="1"/>
</dbReference>
<evidence type="ECO:0000256" key="6">
    <source>
        <dbReference type="SAM" id="MobiDB-lite"/>
    </source>
</evidence>
<feature type="region of interest" description="Disordered" evidence="6">
    <location>
        <begin position="115"/>
        <end position="137"/>
    </location>
</feature>
<dbReference type="Pfam" id="PF04082">
    <property type="entry name" value="Fungal_trans"/>
    <property type="match status" value="1"/>
</dbReference>
<evidence type="ECO:0000256" key="2">
    <source>
        <dbReference type="ARBA" id="ARBA00023015"/>
    </source>
</evidence>
<sequence length="404" mass="46062">MPDEAAQPIHKRRRVTVACDSCRSKKSKCDGRRPVCSRCAGYDFICTWNERECDRSAARRSSKTPASSYGPPQYNSFHQCQHLVRQLCDGLSEGAMAEVEESLALIQTHLDQAASQGTTNSTKQHQITYSSSNSPQRHAPRYLGEVSDIQFFNLAKRTLGDVGSSPEEVEEVVDSYDQEEAIPARQMRYELSVLPDPVKAEEYLEAYFTTIHIAYPFVPKASFMRTYRSLRSGGDVDSLSPAWLGLLYLATVKKGRDHFDSVSELPEIRRRVWYSLYVLDRLLALQLGRPPAVSDEECYVSLPSVVDDMNHDWETEPLPTVSNGEKSVGEYFVRVIEFSSILGRVPRDLYHPRLTFAQKLENTRNLDEILLAWKQRLPRYLRFDVGHAFEKSMIFKRQSTNSTV</sequence>
<comment type="caution">
    <text evidence="8">The sequence shown here is derived from an EMBL/GenBank/DDBJ whole genome shotgun (WGS) entry which is preliminary data.</text>
</comment>
<evidence type="ECO:0000256" key="4">
    <source>
        <dbReference type="ARBA" id="ARBA00023163"/>
    </source>
</evidence>
<evidence type="ECO:0000256" key="3">
    <source>
        <dbReference type="ARBA" id="ARBA00023125"/>
    </source>
</evidence>